<proteinExistence type="predicted"/>
<dbReference type="EMBL" id="GL882879">
    <property type="protein sequence ID" value="EGF84147.1"/>
    <property type="molecule type" value="Genomic_DNA"/>
</dbReference>
<organism evidence="1 2">
    <name type="scientific">Batrachochytrium dendrobatidis (strain JAM81 / FGSC 10211)</name>
    <name type="common">Frog chytrid fungus</name>
    <dbReference type="NCBI Taxonomy" id="684364"/>
    <lineage>
        <taxon>Eukaryota</taxon>
        <taxon>Fungi</taxon>
        <taxon>Fungi incertae sedis</taxon>
        <taxon>Chytridiomycota</taxon>
        <taxon>Chytridiomycota incertae sedis</taxon>
        <taxon>Chytridiomycetes</taxon>
        <taxon>Rhizophydiales</taxon>
        <taxon>Rhizophydiales incertae sedis</taxon>
        <taxon>Batrachochytrium</taxon>
    </lineage>
</organism>
<keyword evidence="2" id="KW-1185">Reference proteome</keyword>
<name>F4NRE7_BATDJ</name>
<dbReference type="Proteomes" id="UP000007241">
    <property type="component" value="Unassembled WGS sequence"/>
</dbReference>
<sequence length="383" mass="43205">MAVALANAHISTYFSSQILQVNLGDSVSTNTDATSNALLQAIQLCYVPHQLSDADLDYEDFEQNPNSELQVKYATDLITHINHALLIISVDVSLETLLSVHHVEPFERSDAAEPHMQVEYIKLQESICTRIAKSGMACKHAIGALRIGAISSIFGWLRLFIIVYRTVLLSDLQPVSLSIRKMYSELWRELISSLLRGLPSGCSQVIVDVMEVLIDHINPSCQLAEYLIDNRWCLFVMEVALTNMLRIEGHWKWVLSLVRLLLVPKKIRARPYVCAWITTFGLLSILQTGPYHCVEFEKAAGELVKQIMKRYGQLQSKSESNQDAQNIPLDTLSEGNEADMDRIGDRECIRIRVNVVRDQYDHVVIDIRPAAKEQTEQTGQTGQ</sequence>
<dbReference type="AlphaFoldDB" id="F4NRE7"/>
<reference evidence="1 2" key="1">
    <citation type="submission" date="2009-12" db="EMBL/GenBank/DDBJ databases">
        <title>The draft genome of Batrachochytrium dendrobatidis.</title>
        <authorList>
            <consortium name="US DOE Joint Genome Institute (JGI-PGF)"/>
            <person name="Kuo A."/>
            <person name="Salamov A."/>
            <person name="Schmutz J."/>
            <person name="Lucas S."/>
            <person name="Pitluck S."/>
            <person name="Rosenblum E."/>
            <person name="Stajich J."/>
            <person name="Eisen M."/>
            <person name="Grigoriev I.V."/>
        </authorList>
    </citation>
    <scope>NUCLEOTIDE SEQUENCE [LARGE SCALE GENOMIC DNA]</scope>
    <source>
        <strain evidence="2">JAM81 / FGSC 10211</strain>
    </source>
</reference>
<evidence type="ECO:0000313" key="2">
    <source>
        <dbReference type="Proteomes" id="UP000007241"/>
    </source>
</evidence>
<dbReference type="InParanoid" id="F4NRE7"/>
<gene>
    <name evidence="1" type="ORF">BATDEDRAFT_85408</name>
</gene>
<evidence type="ECO:0000313" key="1">
    <source>
        <dbReference type="EMBL" id="EGF84147.1"/>
    </source>
</evidence>
<dbReference type="RefSeq" id="XP_006676347.1">
    <property type="nucleotide sequence ID" value="XM_006676284.1"/>
</dbReference>
<protein>
    <submittedName>
        <fullName evidence="1">Uncharacterized protein</fullName>
    </submittedName>
</protein>
<dbReference type="GeneID" id="18242054"/>
<accession>F4NRE7</accession>
<dbReference type="HOGENOM" id="CLU_721562_0_0_1"/>